<dbReference type="Proteomes" id="UP000626109">
    <property type="component" value="Unassembled WGS sequence"/>
</dbReference>
<evidence type="ECO:0000313" key="2">
    <source>
        <dbReference type="Proteomes" id="UP000626109"/>
    </source>
</evidence>
<comment type="caution">
    <text evidence="1">The sequence shown here is derived from an EMBL/GenBank/DDBJ whole genome shotgun (WGS) entry which is preliminary data.</text>
</comment>
<accession>A0A813LN13</accession>
<proteinExistence type="predicted"/>
<protein>
    <submittedName>
        <fullName evidence="1">Uncharacterized protein</fullName>
    </submittedName>
</protein>
<dbReference type="AlphaFoldDB" id="A0A813LN13"/>
<sequence length="365" mass="40849">VVEHPLRPQYSRRRRRWPSSLGAAASCVLLPWLLHRSDFTFAAVNFKVVAGRTTRGETADAAAVAAEQKKVAEGPPKVPRSADQEELGLLLREERSADWHWRQFSSKNKLPIGTKLASVPDETAQQFLANYSAGSFGAQIEYATDDMIAQLSELRLSTKTAHWQWEQHCNRTAMGLANPRKLPVQVLRDFLAAHAAGDLEEVEIGSEEMVNQVERFRKKPGGPRLWASFLKEHYVSSISDPGRLPEQLVRRFLANAGLHPKERLRSALVKRLQRELKPEDIVYEVKEDPAMKASSTPLMASLVLSKDVNADAKQPFRSFSYSAMPLSFNSQWSPSKKIAMDKAAEEALNAIFKTSADYEAANPDE</sequence>
<reference evidence="1" key="1">
    <citation type="submission" date="2021-02" db="EMBL/GenBank/DDBJ databases">
        <authorList>
            <person name="Dougan E. K."/>
            <person name="Rhodes N."/>
            <person name="Thang M."/>
            <person name="Chan C."/>
        </authorList>
    </citation>
    <scope>NUCLEOTIDE SEQUENCE</scope>
</reference>
<evidence type="ECO:0000313" key="1">
    <source>
        <dbReference type="EMBL" id="CAE8735228.1"/>
    </source>
</evidence>
<gene>
    <name evidence="1" type="ORF">PGLA2088_LOCUS47725</name>
</gene>
<name>A0A813LN13_POLGL</name>
<organism evidence="1 2">
    <name type="scientific">Polarella glacialis</name>
    <name type="common">Dinoflagellate</name>
    <dbReference type="NCBI Taxonomy" id="89957"/>
    <lineage>
        <taxon>Eukaryota</taxon>
        <taxon>Sar</taxon>
        <taxon>Alveolata</taxon>
        <taxon>Dinophyceae</taxon>
        <taxon>Suessiales</taxon>
        <taxon>Suessiaceae</taxon>
        <taxon>Polarella</taxon>
    </lineage>
</organism>
<feature type="non-terminal residue" evidence="1">
    <location>
        <position position="365"/>
    </location>
</feature>
<dbReference type="EMBL" id="CAJNNW010036525">
    <property type="protein sequence ID" value="CAE8735228.1"/>
    <property type="molecule type" value="Genomic_DNA"/>
</dbReference>